<keyword evidence="2" id="KW-1185">Reference proteome</keyword>
<dbReference type="EMBL" id="JAVRHV010000003">
    <property type="protein sequence ID" value="MDT0553295.1"/>
    <property type="molecule type" value="Genomic_DNA"/>
</dbReference>
<dbReference type="Proteomes" id="UP001252186">
    <property type="component" value="Unassembled WGS sequence"/>
</dbReference>
<dbReference type="RefSeq" id="WP_311593289.1">
    <property type="nucleotide sequence ID" value="NZ_JAVRHV010000003.1"/>
</dbReference>
<proteinExistence type="predicted"/>
<comment type="caution">
    <text evidence="1">The sequence shown here is derived from an EMBL/GenBank/DDBJ whole genome shotgun (WGS) entry which is preliminary data.</text>
</comment>
<dbReference type="SUPFAM" id="SSF49464">
    <property type="entry name" value="Carboxypeptidase regulatory domain-like"/>
    <property type="match status" value="1"/>
</dbReference>
<sequence>MKKSILLFLFFCQTIGAQNISGHILDIKTKEPLVGATIYLDGTSIGTTSDFEGYFQLNIELNNIYNANVIISFIGFETRVLKPVELEDKMSISLTPSTNSLKEIELQFDLWSRSKKMHIFKREFLGNDYAASRCKIENEKDIVLIHNSSENTLTAHSNKPIKIINKYLGYEIYYSLMDFEIEFSDHIFGSVIPQSVYYIGTSFYNELNEKTKKSVLKNRNQTYSGSLLHFMRALVNRSLTENDYIFYRNHAQVDPYKYFEISEQENLFVKVSFNTQNIGVTYKEKEFSNIKVFREDQNTFYIDQTGNHSPANALIFSGVFGQKRMSTKLPLNFNLN</sequence>
<evidence type="ECO:0000313" key="1">
    <source>
        <dbReference type="EMBL" id="MDT0553295.1"/>
    </source>
</evidence>
<name>A0ABU2Y551_9FLAO</name>
<dbReference type="Gene3D" id="2.60.40.1120">
    <property type="entry name" value="Carboxypeptidase-like, regulatory domain"/>
    <property type="match status" value="1"/>
</dbReference>
<protein>
    <submittedName>
        <fullName evidence="1">Carboxypeptidase-like regulatory domain-containing protein</fullName>
    </submittedName>
</protein>
<accession>A0ABU2Y551</accession>
<dbReference type="InterPro" id="IPR008969">
    <property type="entry name" value="CarboxyPept-like_regulatory"/>
</dbReference>
<evidence type="ECO:0000313" key="2">
    <source>
        <dbReference type="Proteomes" id="UP001252186"/>
    </source>
</evidence>
<organism evidence="1 2">
    <name type="scientific">Urechidicola vernalis</name>
    <dbReference type="NCBI Taxonomy" id="3075600"/>
    <lineage>
        <taxon>Bacteria</taxon>
        <taxon>Pseudomonadati</taxon>
        <taxon>Bacteroidota</taxon>
        <taxon>Flavobacteriia</taxon>
        <taxon>Flavobacteriales</taxon>
        <taxon>Flavobacteriaceae</taxon>
        <taxon>Urechidicola</taxon>
    </lineage>
</organism>
<reference evidence="1 2" key="1">
    <citation type="submission" date="2023-09" db="EMBL/GenBank/DDBJ databases">
        <authorList>
            <person name="Rey-Velasco X."/>
        </authorList>
    </citation>
    <scope>NUCLEOTIDE SEQUENCE [LARGE SCALE GENOMIC DNA]</scope>
    <source>
        <strain evidence="1 2">P050</strain>
    </source>
</reference>
<dbReference type="Pfam" id="PF13715">
    <property type="entry name" value="CarbopepD_reg_2"/>
    <property type="match status" value="1"/>
</dbReference>
<gene>
    <name evidence="1" type="ORF">RM519_08575</name>
</gene>